<dbReference type="SUPFAM" id="SSF53850">
    <property type="entry name" value="Periplasmic binding protein-like II"/>
    <property type="match status" value="1"/>
</dbReference>
<evidence type="ECO:0008006" key="3">
    <source>
        <dbReference type="Google" id="ProtNLM"/>
    </source>
</evidence>
<comment type="caution">
    <text evidence="1">The sequence shown here is derived from an EMBL/GenBank/DDBJ whole genome shotgun (WGS) entry which is preliminary data.</text>
</comment>
<evidence type="ECO:0000313" key="2">
    <source>
        <dbReference type="Proteomes" id="UP001165395"/>
    </source>
</evidence>
<protein>
    <recommendedName>
        <fullName evidence="3">Solute-binding protein family 3/N-terminal domain-containing protein</fullName>
    </recommendedName>
</protein>
<dbReference type="EMBL" id="JAJBZT010000008">
    <property type="protein sequence ID" value="MCB6184625.1"/>
    <property type="molecule type" value="Genomic_DNA"/>
</dbReference>
<evidence type="ECO:0000313" key="1">
    <source>
        <dbReference type="EMBL" id="MCB6184625.1"/>
    </source>
</evidence>
<keyword evidence="2" id="KW-1185">Reference proteome</keyword>
<reference evidence="1" key="1">
    <citation type="submission" date="2021-10" db="EMBL/GenBank/DDBJ databases">
        <title>The complete genome sequence of Leeia sp. TBRC 13508.</title>
        <authorList>
            <person name="Charoenyingcharoen P."/>
            <person name="Yukphan P."/>
        </authorList>
    </citation>
    <scope>NUCLEOTIDE SEQUENCE</scope>
    <source>
        <strain evidence="1">TBRC 13508</strain>
    </source>
</reference>
<accession>A0ABS8D8U1</accession>
<gene>
    <name evidence="1" type="ORF">LIN78_13845</name>
</gene>
<sequence>MDKRYDYFWSLLSAALESNRMIYGDYSLQASAEPMTNSRALAEFKSNASVNIIARTTSQSLEADSIPIRIPLEKGLTGYRVFLINQSMQVRFNRVKTLADLQSIRIGQDASWPDVKILEASGLSVVTGSDYNSLFSMLAADRFDAFSRGVNEVTDELIQQGGHYPNMTIEKRILLYYPLPRYFFVPKTSAGVQMAARIEDGLKRLIRTGEFEKRYRIYKRDMLAGLNVKKRLLIKLPNPLLPKETPLDKKEYWDITIP</sequence>
<proteinExistence type="predicted"/>
<dbReference type="Proteomes" id="UP001165395">
    <property type="component" value="Unassembled WGS sequence"/>
</dbReference>
<dbReference type="RefSeq" id="WP_227181434.1">
    <property type="nucleotide sequence ID" value="NZ_JAJBZT010000008.1"/>
</dbReference>
<name>A0ABS8D8U1_9NEIS</name>
<organism evidence="1 2">
    <name type="scientific">Leeia speluncae</name>
    <dbReference type="NCBI Taxonomy" id="2884804"/>
    <lineage>
        <taxon>Bacteria</taxon>
        <taxon>Pseudomonadati</taxon>
        <taxon>Pseudomonadota</taxon>
        <taxon>Betaproteobacteria</taxon>
        <taxon>Neisseriales</taxon>
        <taxon>Leeiaceae</taxon>
        <taxon>Leeia</taxon>
    </lineage>
</organism>